<comment type="caution">
    <text evidence="1">The sequence shown here is derived from an EMBL/GenBank/DDBJ whole genome shotgun (WGS) entry which is preliminary data.</text>
</comment>
<dbReference type="InterPro" id="IPR036390">
    <property type="entry name" value="WH_DNA-bd_sf"/>
</dbReference>
<dbReference type="AlphaFoldDB" id="A0A645EZS1"/>
<evidence type="ECO:0000313" key="1">
    <source>
        <dbReference type="EMBL" id="MPN07437.1"/>
    </source>
</evidence>
<dbReference type="EMBL" id="VSSQ01053411">
    <property type="protein sequence ID" value="MPN07437.1"/>
    <property type="molecule type" value="Genomic_DNA"/>
</dbReference>
<proteinExistence type="predicted"/>
<accession>A0A645EZS1</accession>
<reference evidence="1" key="1">
    <citation type="submission" date="2019-08" db="EMBL/GenBank/DDBJ databases">
        <authorList>
            <person name="Kucharzyk K."/>
            <person name="Murdoch R.W."/>
            <person name="Higgins S."/>
            <person name="Loffler F."/>
        </authorList>
    </citation>
    <scope>NUCLEOTIDE SEQUENCE</scope>
</reference>
<evidence type="ECO:0008006" key="2">
    <source>
        <dbReference type="Google" id="ProtNLM"/>
    </source>
</evidence>
<name>A0A645EZS1_9ZZZZ</name>
<organism evidence="1">
    <name type="scientific">bioreactor metagenome</name>
    <dbReference type="NCBI Taxonomy" id="1076179"/>
    <lineage>
        <taxon>unclassified sequences</taxon>
        <taxon>metagenomes</taxon>
        <taxon>ecological metagenomes</taxon>
    </lineage>
</organism>
<dbReference type="SUPFAM" id="SSF46785">
    <property type="entry name" value="Winged helix' DNA-binding domain"/>
    <property type="match status" value="1"/>
</dbReference>
<gene>
    <name evidence="1" type="ORF">SDC9_154707</name>
</gene>
<protein>
    <recommendedName>
        <fullName evidence="2">HTH arsR-type domain-containing protein</fullName>
    </recommendedName>
</protein>
<sequence>MQVMIDPLLVFAATFDTDIKIAIMYLFLCYPTMSCNDIVLMTGEKKESVVTSLWRLQMDTIVVNKIEDDRNCYYSLTSSGTASLKVFSEMADFSDRCLK</sequence>